<evidence type="ECO:0000313" key="1">
    <source>
        <dbReference type="EMBL" id="AYV87097.1"/>
    </source>
</evidence>
<accession>A0A3G5AIS7</accession>
<proteinExistence type="predicted"/>
<reference evidence="1" key="1">
    <citation type="submission" date="2018-10" db="EMBL/GenBank/DDBJ databases">
        <title>Hidden diversity of soil giant viruses.</title>
        <authorList>
            <person name="Schulz F."/>
            <person name="Alteio L."/>
            <person name="Goudeau D."/>
            <person name="Ryan E.M."/>
            <person name="Malmstrom R.R."/>
            <person name="Blanchard J."/>
            <person name="Woyke T."/>
        </authorList>
    </citation>
    <scope>NUCLEOTIDE SEQUENCE</scope>
    <source>
        <strain evidence="1">SYV1</strain>
    </source>
</reference>
<dbReference type="EMBL" id="MK072530">
    <property type="protein sequence ID" value="AYV87097.1"/>
    <property type="molecule type" value="Genomic_DNA"/>
</dbReference>
<name>A0A3G5AIS7_9VIRU</name>
<protein>
    <submittedName>
        <fullName evidence="1">Uncharacterized protein</fullName>
    </submittedName>
</protein>
<gene>
    <name evidence="1" type="ORF">Sylvanvirus24_12</name>
</gene>
<sequence>MTFDHCARFPNCALECPCGCNNCKQPSNWSYARENGRYADDGQIHRDHYLCFTCRRGWKSGLRNTIPMPKGRLTMSRQDVPDHNWNEDRITRQEEKELEILKLKLTGVSRCSQCAHPGTKVGPDCRWPKASDIKGWLALQHLVDIGTLFQSCHQDCQPNHSRNRIQYVTFMGHPTPVLSHRITVS</sequence>
<organism evidence="1">
    <name type="scientific">Sylvanvirus sp</name>
    <dbReference type="NCBI Taxonomy" id="2487774"/>
    <lineage>
        <taxon>Viruses</taxon>
    </lineage>
</organism>